<dbReference type="Proteomes" id="UP000215335">
    <property type="component" value="Unassembled WGS sequence"/>
</dbReference>
<gene>
    <name evidence="8" type="ORF">TSAR_004393</name>
</gene>
<organism evidence="8 9">
    <name type="scientific">Trichomalopsis sarcophagae</name>
    <dbReference type="NCBI Taxonomy" id="543379"/>
    <lineage>
        <taxon>Eukaryota</taxon>
        <taxon>Metazoa</taxon>
        <taxon>Ecdysozoa</taxon>
        <taxon>Arthropoda</taxon>
        <taxon>Hexapoda</taxon>
        <taxon>Insecta</taxon>
        <taxon>Pterygota</taxon>
        <taxon>Neoptera</taxon>
        <taxon>Endopterygota</taxon>
        <taxon>Hymenoptera</taxon>
        <taxon>Apocrita</taxon>
        <taxon>Proctotrupomorpha</taxon>
        <taxon>Chalcidoidea</taxon>
        <taxon>Pteromalidae</taxon>
        <taxon>Pteromalinae</taxon>
        <taxon>Trichomalopsis</taxon>
    </lineage>
</organism>
<dbReference type="InterPro" id="IPR049561">
    <property type="entry name" value="NSUN5_7_fdxn-like"/>
</dbReference>
<feature type="compositionally biased region" description="Basic and acidic residues" evidence="6">
    <location>
        <begin position="639"/>
        <end position="650"/>
    </location>
</feature>
<evidence type="ECO:0000256" key="4">
    <source>
        <dbReference type="ARBA" id="ARBA00022884"/>
    </source>
</evidence>
<sequence>MNCNMSTTFVHSVKVPRIYKECASTVKKVLADGASFKTLVFKQNHPNVQGIYALVSETLHHCKELQSIIDQTEILIENPRFDPWLARVLITELLWGKKVLKSEAKPILTVLNYKEKLQQALVQNPDAAVDPCDKRKVKLPRYVRVNTLLTSIDEALSAFAEDGWRLLPRCYSYTSHLKTISNMGYDNFIQDFHIPEVLIFPPGTKFHDHPGYLSGKLLLQDKASCLPAFLLNPKPNSEVMDMCSAPGMKTTHLAAVINNEGKIYAIEMKDTRYRTLCEFVTNANASCVETIQADALTISPEFYPNIEYILVDPSCSGSGMVDRIEIRKEDQNNLYNRLGKLQSLQSMILNHALKFPNAKRVVYSTCSIYPEENECVVDEAMTKFGDIYNLVDLKRKLKNEWISFGSEEYSYYGDRCLYARPEVDHCSGFFLAVFQRKPKSSESEEGLNAKEENATLEQAYDNHTKNPSNGYHEQEVQNIKSEENATVVEDDQSKKKKKKRKIDLEGTEDPSNDCQPQHETIVISEENMKVEEVKPKKKKKERKIDSEMLEDHEHQSQHEVTVESEENTNVEEVEPKKKKKKKEKHIDTEEIQDSTYKHRPQHEMIIDSKASLDEQEVESKKKKKKKDKTTNLQTIENTSYEHETIVKSEENLQAQEDEPKKKKKKKKDKEIDSEEKVLQRDNQSLHEIIDGSNEAKSKRKKHKTKETDQTIEVNEPFDETFVKEKKKKKKDKREVETEEQ</sequence>
<dbReference type="Pfam" id="PF21153">
    <property type="entry name" value="NSUN5_N"/>
    <property type="match status" value="1"/>
</dbReference>
<dbReference type="InterPro" id="IPR048889">
    <property type="entry name" value="NSUN5_RCM1_N"/>
</dbReference>
<dbReference type="PANTHER" id="PTHR22807">
    <property type="entry name" value="NOP2 YEAST -RELATED NOL1/NOP2/FMU SUN DOMAIN-CONTAINING"/>
    <property type="match status" value="1"/>
</dbReference>
<evidence type="ECO:0000313" key="9">
    <source>
        <dbReference type="Proteomes" id="UP000215335"/>
    </source>
</evidence>
<dbReference type="STRING" id="543379.A0A232ET25"/>
<evidence type="ECO:0000256" key="5">
    <source>
        <dbReference type="PROSITE-ProRule" id="PRU01023"/>
    </source>
</evidence>
<feature type="compositionally biased region" description="Acidic residues" evidence="6">
    <location>
        <begin position="562"/>
        <end position="572"/>
    </location>
</feature>
<keyword evidence="2 5" id="KW-0808">Transferase</keyword>
<dbReference type="OrthoDB" id="435282at2759"/>
<feature type="active site" description="Nucleophile" evidence="5">
    <location>
        <position position="366"/>
    </location>
</feature>
<dbReference type="GO" id="GO:0005730">
    <property type="term" value="C:nucleolus"/>
    <property type="evidence" value="ECO:0007669"/>
    <property type="project" value="TreeGrafter"/>
</dbReference>
<dbReference type="PANTHER" id="PTHR22807:SF4">
    <property type="entry name" value="28S RRNA (CYTOSINE-C(5))-METHYLTRANSFERASE"/>
    <property type="match status" value="1"/>
</dbReference>
<feature type="binding site" evidence="5">
    <location>
        <position position="294"/>
    </location>
    <ligand>
        <name>S-adenosyl-L-methionine</name>
        <dbReference type="ChEBI" id="CHEBI:59789"/>
    </ligand>
</feature>
<dbReference type="PROSITE" id="PS51686">
    <property type="entry name" value="SAM_MT_RSMB_NOP"/>
    <property type="match status" value="1"/>
</dbReference>
<keyword evidence="1 5" id="KW-0489">Methyltransferase</keyword>
<dbReference type="AlphaFoldDB" id="A0A232ET25"/>
<dbReference type="InterPro" id="IPR049560">
    <property type="entry name" value="MeTrfase_RsmB-F_NOP2_cat"/>
</dbReference>
<dbReference type="EMBL" id="NNAY01002344">
    <property type="protein sequence ID" value="OXU21505.1"/>
    <property type="molecule type" value="Genomic_DNA"/>
</dbReference>
<feature type="compositionally biased region" description="Basic and acidic residues" evidence="6">
    <location>
        <begin position="601"/>
        <end position="612"/>
    </location>
</feature>
<dbReference type="PRINTS" id="PR02008">
    <property type="entry name" value="RCMTFAMILY"/>
</dbReference>
<comment type="caution">
    <text evidence="5">Lacks conserved residue(s) required for the propagation of feature annotation.</text>
</comment>
<evidence type="ECO:0000259" key="7">
    <source>
        <dbReference type="PROSITE" id="PS51686"/>
    </source>
</evidence>
<comment type="similarity">
    <text evidence="5">Belongs to the class I-like SAM-binding methyltransferase superfamily. RsmB/NOP family.</text>
</comment>
<dbReference type="Gene3D" id="3.30.70.1170">
    <property type="entry name" value="Sun protein, domain 3"/>
    <property type="match status" value="1"/>
</dbReference>
<keyword evidence="4 5" id="KW-0694">RNA-binding</keyword>
<feature type="region of interest" description="Disordered" evidence="6">
    <location>
        <begin position="477"/>
        <end position="740"/>
    </location>
</feature>
<dbReference type="GO" id="GO:0008173">
    <property type="term" value="F:RNA methyltransferase activity"/>
    <property type="evidence" value="ECO:0007669"/>
    <property type="project" value="InterPro"/>
</dbReference>
<comment type="caution">
    <text evidence="8">The sequence shown here is derived from an EMBL/GenBank/DDBJ whole genome shotgun (WGS) entry which is preliminary data.</text>
</comment>
<proteinExistence type="inferred from homology"/>
<evidence type="ECO:0000313" key="8">
    <source>
        <dbReference type="EMBL" id="OXU21505.1"/>
    </source>
</evidence>
<dbReference type="Pfam" id="PF01189">
    <property type="entry name" value="Methyltr_RsmB-F"/>
    <property type="match status" value="1"/>
</dbReference>
<dbReference type="GO" id="GO:0070475">
    <property type="term" value="P:rRNA base methylation"/>
    <property type="evidence" value="ECO:0007669"/>
    <property type="project" value="TreeGrafter"/>
</dbReference>
<name>A0A232ET25_9HYME</name>
<evidence type="ECO:0000256" key="1">
    <source>
        <dbReference type="ARBA" id="ARBA00022603"/>
    </source>
</evidence>
<evidence type="ECO:0000256" key="2">
    <source>
        <dbReference type="ARBA" id="ARBA00022679"/>
    </source>
</evidence>
<dbReference type="InterPro" id="IPR029063">
    <property type="entry name" value="SAM-dependent_MTases_sf"/>
</dbReference>
<accession>A0A232ET25</accession>
<feature type="binding site" evidence="5">
    <location>
        <position position="312"/>
    </location>
    <ligand>
        <name>S-adenosyl-L-methionine</name>
        <dbReference type="ChEBI" id="CHEBI:59789"/>
    </ligand>
</feature>
<feature type="compositionally biased region" description="Basic and acidic residues" evidence="6">
    <location>
        <begin position="668"/>
        <end position="696"/>
    </location>
</feature>
<feature type="compositionally biased region" description="Basic and acidic residues" evidence="6">
    <location>
        <begin position="542"/>
        <end position="561"/>
    </location>
</feature>
<feature type="binding site" evidence="5">
    <location>
        <position position="267"/>
    </location>
    <ligand>
        <name>S-adenosyl-L-methionine</name>
        <dbReference type="ChEBI" id="CHEBI:59789"/>
    </ligand>
</feature>
<reference evidence="8 9" key="1">
    <citation type="journal article" date="2017" name="Curr. Biol.">
        <title>The Evolution of Venom by Co-option of Single-Copy Genes.</title>
        <authorList>
            <person name="Martinson E.O."/>
            <person name="Mrinalini"/>
            <person name="Kelkar Y.D."/>
            <person name="Chang C.H."/>
            <person name="Werren J.H."/>
        </authorList>
    </citation>
    <scope>NUCLEOTIDE SEQUENCE [LARGE SCALE GENOMIC DNA]</scope>
    <source>
        <strain evidence="8 9">Alberta</strain>
        <tissue evidence="8">Whole body</tissue>
    </source>
</reference>
<dbReference type="Gene3D" id="3.40.50.150">
    <property type="entry name" value="Vaccinia Virus protein VP39"/>
    <property type="match status" value="1"/>
</dbReference>
<evidence type="ECO:0000256" key="3">
    <source>
        <dbReference type="ARBA" id="ARBA00022691"/>
    </source>
</evidence>
<keyword evidence="9" id="KW-1185">Reference proteome</keyword>
<feature type="domain" description="SAM-dependent MTase RsmB/NOP-type" evidence="7">
    <location>
        <begin position="131"/>
        <end position="437"/>
    </location>
</feature>
<dbReference type="Pfam" id="PF21148">
    <property type="entry name" value="NSUN5_fdxn-like"/>
    <property type="match status" value="1"/>
</dbReference>
<dbReference type="GO" id="GO:0003723">
    <property type="term" value="F:RNA binding"/>
    <property type="evidence" value="ECO:0007669"/>
    <property type="project" value="UniProtKB-UniRule"/>
</dbReference>
<dbReference type="InterPro" id="IPR001678">
    <property type="entry name" value="MeTrfase_RsmB-F_NOP2_dom"/>
</dbReference>
<evidence type="ECO:0000256" key="6">
    <source>
        <dbReference type="SAM" id="MobiDB-lite"/>
    </source>
</evidence>
<dbReference type="SUPFAM" id="SSF53335">
    <property type="entry name" value="S-adenosyl-L-methionine-dependent methyltransferases"/>
    <property type="match status" value="1"/>
</dbReference>
<keyword evidence="3 5" id="KW-0949">S-adenosyl-L-methionine</keyword>
<dbReference type="InterPro" id="IPR023267">
    <property type="entry name" value="RCMT"/>
</dbReference>
<protein>
    <recommendedName>
        <fullName evidence="7">SAM-dependent MTase RsmB/NOP-type domain-containing protein</fullName>
    </recommendedName>
</protein>